<evidence type="ECO:0000256" key="14">
    <source>
        <dbReference type="ARBA" id="ARBA00023284"/>
    </source>
</evidence>
<dbReference type="PANTHER" id="PTHR36701:SF1">
    <property type="entry name" value="EPOXYQUEUOSINE REDUCTASE QUEH"/>
    <property type="match status" value="1"/>
</dbReference>
<accession>A0A2I1N9X3</accession>
<organism evidence="18 19">
    <name type="scientific">Campylobacter ureolyticus</name>
    <dbReference type="NCBI Taxonomy" id="827"/>
    <lineage>
        <taxon>Bacteria</taxon>
        <taxon>Pseudomonadati</taxon>
        <taxon>Campylobacterota</taxon>
        <taxon>Epsilonproteobacteria</taxon>
        <taxon>Campylobacterales</taxon>
        <taxon>Campylobacteraceae</taxon>
        <taxon>Campylobacter</taxon>
    </lineage>
</organism>
<dbReference type="InterPro" id="IPR003828">
    <property type="entry name" value="QueH"/>
</dbReference>
<dbReference type="EC" id="1.17.99.6" evidence="4 17"/>
<evidence type="ECO:0000256" key="11">
    <source>
        <dbReference type="ARBA" id="ARBA00023004"/>
    </source>
</evidence>
<evidence type="ECO:0000256" key="2">
    <source>
        <dbReference type="ARBA" id="ARBA00004691"/>
    </source>
</evidence>
<evidence type="ECO:0000256" key="10">
    <source>
        <dbReference type="ARBA" id="ARBA00023002"/>
    </source>
</evidence>
<comment type="caution">
    <text evidence="18">The sequence shown here is derived from an EMBL/GenBank/DDBJ whole genome shotgun (WGS) entry which is preliminary data.</text>
</comment>
<keyword evidence="9 17" id="KW-0671">Queuosine biosynthesis</keyword>
<keyword evidence="14 17" id="KW-0676">Redox-active center</keyword>
<evidence type="ECO:0000313" key="18">
    <source>
        <dbReference type="EMBL" id="PKZ29168.1"/>
    </source>
</evidence>
<comment type="similarity">
    <text evidence="3 17">Belongs to the QueH family.</text>
</comment>
<gene>
    <name evidence="17" type="primary">queH</name>
    <name evidence="18" type="ORF">CYJ41_04840</name>
</gene>
<evidence type="ECO:0000256" key="8">
    <source>
        <dbReference type="ARBA" id="ARBA00022723"/>
    </source>
</evidence>
<evidence type="ECO:0000256" key="15">
    <source>
        <dbReference type="ARBA" id="ARBA00031446"/>
    </source>
</evidence>
<dbReference type="GO" id="GO:0016787">
    <property type="term" value="F:hydrolase activity"/>
    <property type="evidence" value="ECO:0007669"/>
    <property type="project" value="UniProtKB-KW"/>
</dbReference>
<dbReference type="Proteomes" id="UP000234639">
    <property type="component" value="Unassembled WGS sequence"/>
</dbReference>
<feature type="binding site" evidence="17">
    <location>
        <position position="7"/>
    </location>
    <ligand>
        <name>[4Fe-4S] cluster</name>
        <dbReference type="ChEBI" id="CHEBI:49883"/>
    </ligand>
</feature>
<evidence type="ECO:0000256" key="6">
    <source>
        <dbReference type="ARBA" id="ARBA00022485"/>
    </source>
</evidence>
<evidence type="ECO:0000313" key="19">
    <source>
        <dbReference type="Proteomes" id="UP000234639"/>
    </source>
</evidence>
<evidence type="ECO:0000256" key="9">
    <source>
        <dbReference type="ARBA" id="ARBA00022785"/>
    </source>
</evidence>
<evidence type="ECO:0000256" key="12">
    <source>
        <dbReference type="ARBA" id="ARBA00023014"/>
    </source>
</evidence>
<proteinExistence type="inferred from homology"/>
<evidence type="ECO:0000256" key="5">
    <source>
        <dbReference type="ARBA" id="ARBA00016895"/>
    </source>
</evidence>
<evidence type="ECO:0000256" key="3">
    <source>
        <dbReference type="ARBA" id="ARBA00008207"/>
    </source>
</evidence>
<dbReference type="AlphaFoldDB" id="A0A2I1N9X3"/>
<feature type="binding site" evidence="17">
    <location>
        <position position="6"/>
    </location>
    <ligand>
        <name>[4Fe-4S] cluster</name>
        <dbReference type="ChEBI" id="CHEBI:49883"/>
    </ligand>
</feature>
<name>A0A2I1N9X3_9BACT</name>
<keyword evidence="7 17" id="KW-0819">tRNA processing</keyword>
<dbReference type="UniPathway" id="UPA00392"/>
<keyword evidence="18" id="KW-0378">Hydrolase</keyword>
<evidence type="ECO:0000256" key="1">
    <source>
        <dbReference type="ARBA" id="ARBA00002268"/>
    </source>
</evidence>
<dbReference type="GO" id="GO:0008616">
    <property type="term" value="P:tRNA queuosine(34) biosynthetic process"/>
    <property type="evidence" value="ECO:0007669"/>
    <property type="project" value="UniProtKB-UniRule"/>
</dbReference>
<feature type="binding site" evidence="17">
    <location>
        <position position="87"/>
    </location>
    <ligand>
        <name>[4Fe-4S] cluster</name>
        <dbReference type="ChEBI" id="CHEBI:49883"/>
    </ligand>
</feature>
<evidence type="ECO:0000256" key="17">
    <source>
        <dbReference type="HAMAP-Rule" id="MF_02089"/>
    </source>
</evidence>
<feature type="disulfide bond" description="Redox-active" evidence="17">
    <location>
        <begin position="169"/>
        <end position="171"/>
    </location>
</feature>
<keyword evidence="12 17" id="KW-0411">Iron-sulfur</keyword>
<keyword evidence="6 17" id="KW-0004">4Fe-4S</keyword>
<dbReference type="SUPFAM" id="SSF52402">
    <property type="entry name" value="Adenine nucleotide alpha hydrolases-like"/>
    <property type="match status" value="1"/>
</dbReference>
<sequence>MLVQICCSVDSHYFLKKLKEIYPGVRIIGYFYDPNIHPYSEFLLRYEDVKKSAKTLGIEVILGDYELDEWFRFVKGLENEPEKGERCQKCFDFRMEKTAILAKKLGENSITTTLLMSPKKSHAQLQRSLSEICAKFNLDFIAPDFRKNGGSKAQFDLAKKDNLYHQNYCGCMFAMKMQNKASLEFELMSSINHQIQPNSPEDRALFYRNLRVLEEQKSKFRLQKDSFINYRLLRGLVKFDEKAIKSYFLFNSHFERNLVKFSINYECDEFVKNDIRVFSFDKFQELLGVKFKSFDEFLKKPLSVDEELNLREKICEKGSFSPIIVIEKLVSAKVKIEAFSKIYLDVREILVTF</sequence>
<keyword evidence="10 17" id="KW-0560">Oxidoreductase</keyword>
<dbReference type="RefSeq" id="WP_101637224.1">
    <property type="nucleotide sequence ID" value="NZ_PKHU01000004.1"/>
</dbReference>
<comment type="function">
    <text evidence="1 17">Catalyzes the conversion of epoxyqueuosine (oQ) to queuosine (Q), which is a hypermodified base found in the wobble positions of tRNA(Asp), tRNA(Asn), tRNA(His) and tRNA(Tyr).</text>
</comment>
<evidence type="ECO:0000256" key="4">
    <source>
        <dbReference type="ARBA" id="ARBA00012622"/>
    </source>
</evidence>
<keyword evidence="11 17" id="KW-0408">Iron</keyword>
<dbReference type="HAMAP" id="MF_02089">
    <property type="entry name" value="QueH"/>
    <property type="match status" value="1"/>
</dbReference>
<dbReference type="Pfam" id="PF02677">
    <property type="entry name" value="QueH"/>
    <property type="match status" value="1"/>
</dbReference>
<evidence type="ECO:0000256" key="13">
    <source>
        <dbReference type="ARBA" id="ARBA00023157"/>
    </source>
</evidence>
<evidence type="ECO:0000256" key="7">
    <source>
        <dbReference type="ARBA" id="ARBA00022694"/>
    </source>
</evidence>
<comment type="pathway">
    <text evidence="2 17">tRNA modification; tRNA-queuosine biosynthesis.</text>
</comment>
<dbReference type="GO" id="GO:0052693">
    <property type="term" value="F:epoxyqueuosine reductase activity"/>
    <property type="evidence" value="ECO:0007669"/>
    <property type="project" value="UniProtKB-UniRule"/>
</dbReference>
<dbReference type="PANTHER" id="PTHR36701">
    <property type="entry name" value="EPOXYQUEUOSINE REDUCTASE QUEH"/>
    <property type="match status" value="1"/>
</dbReference>
<dbReference type="GO" id="GO:0051539">
    <property type="term" value="F:4 iron, 4 sulfur cluster binding"/>
    <property type="evidence" value="ECO:0007669"/>
    <property type="project" value="UniProtKB-UniRule"/>
</dbReference>
<reference evidence="18 19" key="1">
    <citation type="submission" date="2017-12" db="EMBL/GenBank/DDBJ databases">
        <title>Phylogenetic diversity of female urinary microbiome.</title>
        <authorList>
            <person name="Thomas-White K."/>
            <person name="Wolfe A.J."/>
        </authorList>
    </citation>
    <scope>NUCLEOTIDE SEQUENCE [LARGE SCALE GENOMIC DNA]</scope>
    <source>
        <strain evidence="18 19">UMB0112</strain>
    </source>
</reference>
<comment type="catalytic activity">
    <reaction evidence="16 17">
        <text>epoxyqueuosine(34) in tRNA + AH2 = queuosine(34) in tRNA + A + H2O</text>
        <dbReference type="Rhea" id="RHEA:32159"/>
        <dbReference type="Rhea" id="RHEA-COMP:18571"/>
        <dbReference type="Rhea" id="RHEA-COMP:18582"/>
        <dbReference type="ChEBI" id="CHEBI:13193"/>
        <dbReference type="ChEBI" id="CHEBI:15377"/>
        <dbReference type="ChEBI" id="CHEBI:17499"/>
        <dbReference type="ChEBI" id="CHEBI:194431"/>
        <dbReference type="ChEBI" id="CHEBI:194443"/>
        <dbReference type="EC" id="1.17.99.6"/>
    </reaction>
</comment>
<protein>
    <recommendedName>
        <fullName evidence="5 17">Epoxyqueuosine reductase QueH</fullName>
        <ecNumber evidence="4 17">1.17.99.6</ecNumber>
    </recommendedName>
    <alternativeName>
        <fullName evidence="15 17">Queuosine biosynthesis protein QueH</fullName>
    </alternativeName>
</protein>
<keyword evidence="8 17" id="KW-0479">Metal-binding</keyword>
<keyword evidence="13 17" id="KW-1015">Disulfide bond</keyword>
<dbReference type="GO" id="GO:0046872">
    <property type="term" value="F:metal ion binding"/>
    <property type="evidence" value="ECO:0007669"/>
    <property type="project" value="UniProtKB-KW"/>
</dbReference>
<feature type="binding site" evidence="17">
    <location>
        <position position="90"/>
    </location>
    <ligand>
        <name>[4Fe-4S] cluster</name>
        <dbReference type="ChEBI" id="CHEBI:49883"/>
    </ligand>
</feature>
<evidence type="ECO:0000256" key="16">
    <source>
        <dbReference type="ARBA" id="ARBA00047415"/>
    </source>
</evidence>
<dbReference type="EMBL" id="PKHU01000004">
    <property type="protein sequence ID" value="PKZ29168.1"/>
    <property type="molecule type" value="Genomic_DNA"/>
</dbReference>